<dbReference type="KEGG" id="sphe:GFH32_08910"/>
<reference evidence="1 2" key="1">
    <citation type="submission" date="2019-10" db="EMBL/GenBank/DDBJ databases">
        <authorList>
            <person name="Dong K."/>
        </authorList>
    </citation>
    <scope>NUCLEOTIDE SEQUENCE [LARGE SCALE GENOMIC DNA]</scope>
    <source>
        <strain evidence="2">dk4302</strain>
    </source>
</reference>
<sequence>MNEIKFIALIEPPTKKDKPTEDSNSDFPFANDAESDCYQKRLIAKNYKNFPEPILSGIHQYRLFDIDMINMERIINLHIENTELENSISLFGGYAISVNQRIELFPQCCGLLEEIQTWKAILDENFNEFYLRTSHPSPIILKSKNEIIIRCSDAYEEFVPLSTKKEIRLDYMQTKEALILLLADLTAYSNALNQMSDKFEVDNLANILIWDKTIFSINANSYFIYRLKFGLKEGNSTIHTDQYIRLIKFNYFNKVGKQKVFLHQAAVSDLLSLRLSRLGLARH</sequence>
<dbReference type="AlphaFoldDB" id="A0A5Q0QGP2"/>
<keyword evidence="2" id="KW-1185">Reference proteome</keyword>
<organism evidence="1 2">
    <name type="scientific">Sphingobacterium zhuxiongii</name>
    <dbReference type="NCBI Taxonomy" id="2662364"/>
    <lineage>
        <taxon>Bacteria</taxon>
        <taxon>Pseudomonadati</taxon>
        <taxon>Bacteroidota</taxon>
        <taxon>Sphingobacteriia</taxon>
        <taxon>Sphingobacteriales</taxon>
        <taxon>Sphingobacteriaceae</taxon>
        <taxon>Sphingobacterium</taxon>
    </lineage>
</organism>
<dbReference type="EMBL" id="CP045652">
    <property type="protein sequence ID" value="QGA26440.1"/>
    <property type="molecule type" value="Genomic_DNA"/>
</dbReference>
<evidence type="ECO:0000313" key="1">
    <source>
        <dbReference type="EMBL" id="QGA26440.1"/>
    </source>
</evidence>
<dbReference type="RefSeq" id="WP_153511305.1">
    <property type="nucleotide sequence ID" value="NZ_CP045652.1"/>
</dbReference>
<accession>A0A5Q0QGP2</accession>
<gene>
    <name evidence="1" type="ORF">GFH32_08910</name>
</gene>
<evidence type="ECO:0000313" key="2">
    <source>
        <dbReference type="Proteomes" id="UP000326921"/>
    </source>
</evidence>
<protein>
    <submittedName>
        <fullName evidence="1">Uncharacterized protein</fullName>
    </submittedName>
</protein>
<dbReference type="Proteomes" id="UP000326921">
    <property type="component" value="Chromosome"/>
</dbReference>
<name>A0A5Q0QGP2_9SPHI</name>
<proteinExistence type="predicted"/>